<evidence type="ECO:0000313" key="2">
    <source>
        <dbReference type="EMBL" id="CAG5056593.1"/>
    </source>
</evidence>
<dbReference type="GO" id="GO:0031012">
    <property type="term" value="C:extracellular matrix"/>
    <property type="evidence" value="ECO:0007669"/>
    <property type="project" value="TreeGrafter"/>
</dbReference>
<keyword evidence="3" id="KW-1185">Reference proteome</keyword>
<reference evidence="2" key="1">
    <citation type="submission" date="2021-04" db="EMBL/GenBank/DDBJ databases">
        <authorList>
            <person name="Tunstrom K."/>
        </authorList>
    </citation>
    <scope>NUCLEOTIDE SEQUENCE</scope>
</reference>
<dbReference type="GO" id="GO:0042302">
    <property type="term" value="F:structural constituent of cuticle"/>
    <property type="evidence" value="ECO:0007669"/>
    <property type="project" value="UniProtKB-KW"/>
</dbReference>
<name>A0A8S3YDD0_PARAO</name>
<dbReference type="PANTHER" id="PTHR12236:SF75">
    <property type="entry name" value="CUTICULAR PROTEIN 62BB, ISOFORM A"/>
    <property type="match status" value="1"/>
</dbReference>
<protein>
    <submittedName>
        <fullName evidence="2">(apollo) hypothetical protein</fullName>
    </submittedName>
</protein>
<accession>A0A8S3YDD0</accession>
<organism evidence="2 3">
    <name type="scientific">Parnassius apollo</name>
    <name type="common">Apollo butterfly</name>
    <name type="synonym">Papilio apollo</name>
    <dbReference type="NCBI Taxonomy" id="110799"/>
    <lineage>
        <taxon>Eukaryota</taxon>
        <taxon>Metazoa</taxon>
        <taxon>Ecdysozoa</taxon>
        <taxon>Arthropoda</taxon>
        <taxon>Hexapoda</taxon>
        <taxon>Insecta</taxon>
        <taxon>Pterygota</taxon>
        <taxon>Neoptera</taxon>
        <taxon>Endopterygota</taxon>
        <taxon>Lepidoptera</taxon>
        <taxon>Glossata</taxon>
        <taxon>Ditrysia</taxon>
        <taxon>Papilionoidea</taxon>
        <taxon>Papilionidae</taxon>
        <taxon>Parnassiinae</taxon>
        <taxon>Parnassini</taxon>
        <taxon>Parnassius</taxon>
        <taxon>Parnassius</taxon>
    </lineage>
</organism>
<keyword evidence="1" id="KW-0193">Cuticle</keyword>
<dbReference type="PANTHER" id="PTHR12236">
    <property type="entry name" value="STRUCTURAL CONTITUENT OF CUTICLE"/>
    <property type="match status" value="1"/>
</dbReference>
<evidence type="ECO:0000256" key="1">
    <source>
        <dbReference type="ARBA" id="ARBA00022460"/>
    </source>
</evidence>
<comment type="caution">
    <text evidence="2">The sequence shown here is derived from an EMBL/GenBank/DDBJ whole genome shotgun (WGS) entry which is preliminary data.</text>
</comment>
<dbReference type="AlphaFoldDB" id="A0A8S3YDD0"/>
<sequence length="111" mass="12008">MSEPNYGFSYAESSPVLGGNKIHSEVRDEDVVVSYYSPAIPYGTIRFVEYNADPVSDFNADVKRVGQFSHPQQTLTPVITKAVASADISQASMLAPETISSHIDYSGLGGY</sequence>
<proteinExistence type="predicted"/>
<dbReference type="InterPro" id="IPR051217">
    <property type="entry name" value="Insect_Cuticle_Struc_Prot"/>
</dbReference>
<dbReference type="OrthoDB" id="6423516at2759"/>
<evidence type="ECO:0000313" key="3">
    <source>
        <dbReference type="Proteomes" id="UP000691718"/>
    </source>
</evidence>
<dbReference type="EMBL" id="CAJQZP010001607">
    <property type="protein sequence ID" value="CAG5056593.1"/>
    <property type="molecule type" value="Genomic_DNA"/>
</dbReference>
<dbReference type="GO" id="GO:0005615">
    <property type="term" value="C:extracellular space"/>
    <property type="evidence" value="ECO:0007669"/>
    <property type="project" value="TreeGrafter"/>
</dbReference>
<gene>
    <name evidence="2" type="ORF">PAPOLLO_LOCUS26807</name>
</gene>
<dbReference type="Proteomes" id="UP000691718">
    <property type="component" value="Unassembled WGS sequence"/>
</dbReference>